<feature type="compositionally biased region" description="Basic and acidic residues" evidence="1">
    <location>
        <begin position="108"/>
        <end position="129"/>
    </location>
</feature>
<dbReference type="VEuPathDB" id="FungiDB:HMPREF1120_00511"/>
<dbReference type="RefSeq" id="XP_009152758.1">
    <property type="nucleotide sequence ID" value="XM_009154510.1"/>
</dbReference>
<dbReference type="GeneID" id="20305150"/>
<dbReference type="Proteomes" id="UP000007304">
    <property type="component" value="Unassembled WGS sequence"/>
</dbReference>
<evidence type="ECO:0000256" key="1">
    <source>
        <dbReference type="SAM" id="MobiDB-lite"/>
    </source>
</evidence>
<gene>
    <name evidence="2" type="ORF">HMPREF1120_00511</name>
</gene>
<protein>
    <submittedName>
        <fullName evidence="2">Uncharacterized protein</fullName>
    </submittedName>
</protein>
<dbReference type="InParanoid" id="H6BJS7"/>
<dbReference type="HOGENOM" id="CLU_1948814_0_0_1"/>
<reference evidence="2" key="1">
    <citation type="submission" date="2011-07" db="EMBL/GenBank/DDBJ databases">
        <title>The Genome Sequence of Exophiala (Wangiella) dermatitidis NIH/UT8656.</title>
        <authorList>
            <consortium name="The Broad Institute Genome Sequencing Platform"/>
            <person name="Cuomo C."/>
            <person name="Wang Z."/>
            <person name="Hunicke-Smith S."/>
            <person name="Szanislo P.J."/>
            <person name="Earl A."/>
            <person name="Young S.K."/>
            <person name="Zeng Q."/>
            <person name="Gargeya S."/>
            <person name="Fitzgerald M."/>
            <person name="Haas B."/>
            <person name="Abouelleil A."/>
            <person name="Alvarado L."/>
            <person name="Arachchi H.M."/>
            <person name="Berlin A."/>
            <person name="Brown A."/>
            <person name="Chapman S.B."/>
            <person name="Chen Z."/>
            <person name="Dunbar C."/>
            <person name="Freedman E."/>
            <person name="Gearin G."/>
            <person name="Gellesch M."/>
            <person name="Goldberg J."/>
            <person name="Griggs A."/>
            <person name="Gujja S."/>
            <person name="Heiman D."/>
            <person name="Howarth C."/>
            <person name="Larson L."/>
            <person name="Lui A."/>
            <person name="MacDonald P.J.P."/>
            <person name="Montmayeur A."/>
            <person name="Murphy C."/>
            <person name="Neiman D."/>
            <person name="Pearson M."/>
            <person name="Priest M."/>
            <person name="Roberts A."/>
            <person name="Saif S."/>
            <person name="Shea T."/>
            <person name="Shenoy N."/>
            <person name="Sisk P."/>
            <person name="Stolte C."/>
            <person name="Sykes S."/>
            <person name="Wortman J."/>
            <person name="Nusbaum C."/>
            <person name="Birren B."/>
        </authorList>
    </citation>
    <scope>NUCLEOTIDE SEQUENCE</scope>
    <source>
        <strain evidence="2">NIH/UT8656</strain>
    </source>
</reference>
<sequence>MCYREYCLEYCELCEDRHKVIVSYRACIHFKETGVCLRPVFRRVPTPQPTLEDMADLLCGQCVAESERQLRELEREVERALELAEQEQEHDQDQEGDQESDSESGSEDVGKDEEGEKKEAKEEGRNESA</sequence>
<feature type="compositionally biased region" description="Acidic residues" evidence="1">
    <location>
        <begin position="94"/>
        <end position="107"/>
    </location>
</feature>
<evidence type="ECO:0000313" key="2">
    <source>
        <dbReference type="EMBL" id="EHY52297.1"/>
    </source>
</evidence>
<dbReference type="EMBL" id="JH226130">
    <property type="protein sequence ID" value="EHY52297.1"/>
    <property type="molecule type" value="Genomic_DNA"/>
</dbReference>
<keyword evidence="3" id="KW-1185">Reference proteome</keyword>
<name>H6BJS7_EXODN</name>
<proteinExistence type="predicted"/>
<feature type="compositionally biased region" description="Basic and acidic residues" evidence="1">
    <location>
        <begin position="80"/>
        <end position="93"/>
    </location>
</feature>
<accession>H6BJS7</accession>
<evidence type="ECO:0000313" key="3">
    <source>
        <dbReference type="Proteomes" id="UP000007304"/>
    </source>
</evidence>
<organism evidence="2 3">
    <name type="scientific">Exophiala dermatitidis (strain ATCC 34100 / CBS 525.76 / NIH/UT8656)</name>
    <name type="common">Black yeast</name>
    <name type="synonym">Wangiella dermatitidis</name>
    <dbReference type="NCBI Taxonomy" id="858893"/>
    <lineage>
        <taxon>Eukaryota</taxon>
        <taxon>Fungi</taxon>
        <taxon>Dikarya</taxon>
        <taxon>Ascomycota</taxon>
        <taxon>Pezizomycotina</taxon>
        <taxon>Eurotiomycetes</taxon>
        <taxon>Chaetothyriomycetidae</taxon>
        <taxon>Chaetothyriales</taxon>
        <taxon>Herpotrichiellaceae</taxon>
        <taxon>Exophiala</taxon>
    </lineage>
</organism>
<dbReference type="AlphaFoldDB" id="H6BJS7"/>
<feature type="region of interest" description="Disordered" evidence="1">
    <location>
        <begin position="80"/>
        <end position="129"/>
    </location>
</feature>